<dbReference type="OrthoDB" id="4501419at2759"/>
<protein>
    <submittedName>
        <fullName evidence="2">Uncharacterized protein</fullName>
    </submittedName>
</protein>
<feature type="compositionally biased region" description="Acidic residues" evidence="1">
    <location>
        <begin position="197"/>
        <end position="210"/>
    </location>
</feature>
<dbReference type="InParanoid" id="A0A1J7ITS5"/>
<name>A0A1J7ITS5_9PEZI</name>
<keyword evidence="3" id="KW-1185">Reference proteome</keyword>
<evidence type="ECO:0000256" key="1">
    <source>
        <dbReference type="SAM" id="MobiDB-lite"/>
    </source>
</evidence>
<gene>
    <name evidence="2" type="ORF">CONLIGDRAFT_668654</name>
</gene>
<dbReference type="Proteomes" id="UP000182658">
    <property type="component" value="Unassembled WGS sequence"/>
</dbReference>
<reference evidence="2 3" key="1">
    <citation type="submission" date="2016-10" db="EMBL/GenBank/DDBJ databases">
        <title>Draft genome sequence of Coniochaeta ligniaria NRRL30616, a lignocellulolytic fungus for bioabatement of inhibitors in plant biomass hydrolysates.</title>
        <authorList>
            <consortium name="DOE Joint Genome Institute"/>
            <person name="Jimenez D.J."/>
            <person name="Hector R.E."/>
            <person name="Riley R."/>
            <person name="Sun H."/>
            <person name="Grigoriev I.V."/>
            <person name="Van Elsas J.D."/>
            <person name="Nichols N.N."/>
        </authorList>
    </citation>
    <scope>NUCLEOTIDE SEQUENCE [LARGE SCALE GENOMIC DNA]</scope>
    <source>
        <strain evidence="2 3">NRRL 30616</strain>
    </source>
</reference>
<evidence type="ECO:0000313" key="3">
    <source>
        <dbReference type="Proteomes" id="UP000182658"/>
    </source>
</evidence>
<dbReference type="EMBL" id="KV875096">
    <property type="protein sequence ID" value="OIW30717.1"/>
    <property type="molecule type" value="Genomic_DNA"/>
</dbReference>
<proteinExistence type="predicted"/>
<organism evidence="2 3">
    <name type="scientific">Coniochaeta ligniaria NRRL 30616</name>
    <dbReference type="NCBI Taxonomy" id="1408157"/>
    <lineage>
        <taxon>Eukaryota</taxon>
        <taxon>Fungi</taxon>
        <taxon>Dikarya</taxon>
        <taxon>Ascomycota</taxon>
        <taxon>Pezizomycotina</taxon>
        <taxon>Sordariomycetes</taxon>
        <taxon>Sordariomycetidae</taxon>
        <taxon>Coniochaetales</taxon>
        <taxon>Coniochaetaceae</taxon>
        <taxon>Coniochaeta</taxon>
    </lineage>
</organism>
<evidence type="ECO:0000313" key="2">
    <source>
        <dbReference type="EMBL" id="OIW30717.1"/>
    </source>
</evidence>
<feature type="region of interest" description="Disordered" evidence="1">
    <location>
        <begin position="145"/>
        <end position="225"/>
    </location>
</feature>
<accession>A0A1J7ITS5</accession>
<dbReference type="AlphaFoldDB" id="A0A1J7ITS5"/>
<sequence>MKPLTREAIFDEWRHASSQMLILDKWQWTIVKTNKARTWLYKLIGSSTTSVRSRGGVALPRELWDMIFTHITKDLDQMMWNLNSEYVLVQAEILRDASSHTTLRCVEICFETTVRCGSLDTPRALKCVEEFIRDPSAEPRAIYTSESANFPMSEDSDETSQNENDTSDHIDDEDTAHVDDITEDEEEGSELRGSDDGNSENEDLENEDNVDEHTVNEENDSPYIDNDAILDSVERLEPTIGIMAITTLSGPRHTFYIDIQDDEDVGVEVGLDSDDADRNIREVLYRCRYWQSNFLFHKVSVPDIISRFEGEECDFCRTSQSYRKIFYLPGQCETLRQLMWLVPRHPDPKFALSIVCPVCVGLDLAEQNLKLRTSPYLCCPDDDWDQFLDDYRTRLRELDY</sequence>